<dbReference type="InterPro" id="IPR036156">
    <property type="entry name" value="Beta-gal/glucu_dom_sf"/>
</dbReference>
<evidence type="ECO:0000259" key="5">
    <source>
        <dbReference type="Pfam" id="PF02837"/>
    </source>
</evidence>
<dbReference type="RefSeq" id="WP_012799340.1">
    <property type="nucleotide sequence ID" value="NC_013165.1"/>
</dbReference>
<protein>
    <submittedName>
        <fullName evidence="6">Beta-galactosidase/beta-glucuronidase</fullName>
    </submittedName>
</protein>
<dbReference type="KEGG" id="shi:Shel_22300"/>
<evidence type="ECO:0000313" key="7">
    <source>
        <dbReference type="Proteomes" id="UP000002026"/>
    </source>
</evidence>
<dbReference type="eggNOG" id="COG3250">
    <property type="taxonomic scope" value="Bacteria"/>
</dbReference>
<dbReference type="Pfam" id="PF02836">
    <property type="entry name" value="Glyco_hydro_2_C"/>
    <property type="match status" value="1"/>
</dbReference>
<dbReference type="InterPro" id="IPR008979">
    <property type="entry name" value="Galactose-bd-like_sf"/>
</dbReference>
<dbReference type="Gene3D" id="2.60.40.10">
    <property type="entry name" value="Immunoglobulins"/>
    <property type="match status" value="1"/>
</dbReference>
<feature type="domain" description="Glycoside hydrolase family 2 catalytic" evidence="4">
    <location>
        <begin position="313"/>
        <end position="488"/>
    </location>
</feature>
<comment type="similarity">
    <text evidence="1">Belongs to the glycosyl hydrolase 2 family.</text>
</comment>
<evidence type="ECO:0000256" key="2">
    <source>
        <dbReference type="ARBA" id="ARBA00022801"/>
    </source>
</evidence>
<keyword evidence="7" id="KW-1185">Reference proteome</keyword>
<dbReference type="PANTHER" id="PTHR42732:SF2">
    <property type="entry name" value="BETA-MANNOSIDASE"/>
    <property type="match status" value="1"/>
</dbReference>
<dbReference type="GO" id="GO:0004553">
    <property type="term" value="F:hydrolase activity, hydrolyzing O-glycosyl compounds"/>
    <property type="evidence" value="ECO:0007669"/>
    <property type="project" value="InterPro"/>
</dbReference>
<evidence type="ECO:0000256" key="3">
    <source>
        <dbReference type="ARBA" id="ARBA00023295"/>
    </source>
</evidence>
<dbReference type="Gene3D" id="3.20.20.80">
    <property type="entry name" value="Glycosidases"/>
    <property type="match status" value="1"/>
</dbReference>
<dbReference type="InterPro" id="IPR006103">
    <property type="entry name" value="Glyco_hydro_2_cat"/>
</dbReference>
<dbReference type="EMBL" id="CP001684">
    <property type="protein sequence ID" value="ACV23240.1"/>
    <property type="molecule type" value="Genomic_DNA"/>
</dbReference>
<dbReference type="SUPFAM" id="SSF49303">
    <property type="entry name" value="beta-Galactosidase/glucuronidase domain"/>
    <property type="match status" value="1"/>
</dbReference>
<evidence type="ECO:0000259" key="4">
    <source>
        <dbReference type="Pfam" id="PF02836"/>
    </source>
</evidence>
<reference evidence="6 7" key="1">
    <citation type="journal article" date="2009" name="Stand. Genomic Sci.">
        <title>Complete genome sequence of Slackia heliotrinireducens type strain (RHS 1).</title>
        <authorList>
            <person name="Pukall R."/>
            <person name="Lapidus A."/>
            <person name="Nolan M."/>
            <person name="Copeland A."/>
            <person name="Glavina Del Rio T."/>
            <person name="Lucas S."/>
            <person name="Chen F."/>
            <person name="Tice H."/>
            <person name="Cheng J.F."/>
            <person name="Chertkov O."/>
            <person name="Bruce D."/>
            <person name="Goodwin L."/>
            <person name="Kuske C."/>
            <person name="Brettin T."/>
            <person name="Detter J.C."/>
            <person name="Han C."/>
            <person name="Pitluck S."/>
            <person name="Pati A."/>
            <person name="Mavrommatis K."/>
            <person name="Ivanova N."/>
            <person name="Ovchinnikova G."/>
            <person name="Chen A."/>
            <person name="Palaniappan K."/>
            <person name="Schneider S."/>
            <person name="Rohde M."/>
            <person name="Chain P."/>
            <person name="D'haeseleer P."/>
            <person name="Goker M."/>
            <person name="Bristow J."/>
            <person name="Eisen J.A."/>
            <person name="Markowitz V."/>
            <person name="Kyrpides N.C."/>
            <person name="Klenk H.P."/>
            <person name="Hugenholtz P."/>
        </authorList>
    </citation>
    <scope>NUCLEOTIDE SEQUENCE [LARGE SCALE GENOMIC DNA]</scope>
    <source>
        <strain evidence="7">ATCC 29202 / DSM 20476 / NCTC 11029 / RHS 1</strain>
    </source>
</reference>
<dbReference type="STRING" id="471855.Shel_22300"/>
<dbReference type="InterPro" id="IPR013783">
    <property type="entry name" value="Ig-like_fold"/>
</dbReference>
<dbReference type="SUPFAM" id="SSF51445">
    <property type="entry name" value="(Trans)glycosidases"/>
    <property type="match status" value="1"/>
</dbReference>
<dbReference type="InterPro" id="IPR051913">
    <property type="entry name" value="GH2_Domain-Containing"/>
</dbReference>
<sequence>MLDIQRVLKAKPKPHERAEAVRLDTPWTAELAEGTPLCEHPRPQFARSGIDILNGWWDVAFGPKPEGSPSIDDHPTFDGKILVPFSPEAPASGVGRRLEPNETLWYRRTFDIPELAGKRLLLHFEAVDHACTCWCNGKQVGTHEGGYLPFAFDITDALVGVSAEIVLCVTDPSDTGTQPRGKQKLQAGDIWYTAQSGIWQTVWLEVVPAAHIENVRMDANPDDGALHVRARTAGPDGDFYVWLLDGGRLVAEACVQTENGVAAIDLPVERPCLWSPDDPYLYSVQLAFGDDSVRSYCAFRTVGVERDAAGTPRFCLNHNPVFLRGVLDQGYWSDGLLTAPSDAALIHDIESARRLGFNMIRKHIKVESDRWYWHCDRLGMLVWQDMVNGGTDYSSWHTSYKPTLFSWSWTRFPDDTPKHRSALSAGDAAMRKAWTDACMGTVRHLANHPSIVTWVLFNEGWGQFDAAAATKAVRAEDPTRPIDATSGWYDQRCGDYFSIHNYFRPLEVLRDPAATPRAFVLSEFGGLAYHVDGHSALELDYGYETYANLDELKTAVRAQLAAAEALESKGCCGYVYTQLSDVEEETNGLLTFDRKINKLVKE</sequence>
<dbReference type="Gene3D" id="2.60.120.260">
    <property type="entry name" value="Galactose-binding domain-like"/>
    <property type="match status" value="1"/>
</dbReference>
<dbReference type="InterPro" id="IPR017853">
    <property type="entry name" value="GH"/>
</dbReference>
<dbReference type="Proteomes" id="UP000002026">
    <property type="component" value="Chromosome"/>
</dbReference>
<evidence type="ECO:0000256" key="1">
    <source>
        <dbReference type="ARBA" id="ARBA00007401"/>
    </source>
</evidence>
<evidence type="ECO:0000313" key="6">
    <source>
        <dbReference type="EMBL" id="ACV23240.1"/>
    </source>
</evidence>
<feature type="domain" description="Glycosyl hydrolases family 2 sugar binding" evidence="5">
    <location>
        <begin position="101"/>
        <end position="205"/>
    </location>
</feature>
<proteinExistence type="inferred from homology"/>
<dbReference type="InterPro" id="IPR006104">
    <property type="entry name" value="Glyco_hydro_2_N"/>
</dbReference>
<dbReference type="SUPFAM" id="SSF49785">
    <property type="entry name" value="Galactose-binding domain-like"/>
    <property type="match status" value="1"/>
</dbReference>
<dbReference type="GO" id="GO:0005975">
    <property type="term" value="P:carbohydrate metabolic process"/>
    <property type="evidence" value="ECO:0007669"/>
    <property type="project" value="InterPro"/>
</dbReference>
<dbReference type="Pfam" id="PF02837">
    <property type="entry name" value="Glyco_hydro_2_N"/>
    <property type="match status" value="1"/>
</dbReference>
<dbReference type="CAZy" id="GH2">
    <property type="family name" value="Glycoside Hydrolase Family 2"/>
</dbReference>
<dbReference type="HOGENOM" id="CLU_009935_3_1_11"/>
<dbReference type="AlphaFoldDB" id="C7N118"/>
<accession>C7N118</accession>
<name>C7N118_SLAHD</name>
<dbReference type="PANTHER" id="PTHR42732">
    <property type="entry name" value="BETA-GALACTOSIDASE"/>
    <property type="match status" value="1"/>
</dbReference>
<gene>
    <name evidence="6" type="ordered locus">Shel_22300</name>
</gene>
<organism evidence="6 7">
    <name type="scientific">Slackia heliotrinireducens (strain ATCC 29202 / DSM 20476 / NCTC 11029 / RHS 1)</name>
    <name type="common">Peptococcus heliotrinreducens</name>
    <dbReference type="NCBI Taxonomy" id="471855"/>
    <lineage>
        <taxon>Bacteria</taxon>
        <taxon>Bacillati</taxon>
        <taxon>Actinomycetota</taxon>
        <taxon>Coriobacteriia</taxon>
        <taxon>Eggerthellales</taxon>
        <taxon>Eggerthellaceae</taxon>
        <taxon>Slackia</taxon>
    </lineage>
</organism>
<keyword evidence="3" id="KW-0326">Glycosidase</keyword>
<keyword evidence="2" id="KW-0378">Hydrolase</keyword>